<accession>A0AAP0DY51</accession>
<feature type="repeat" description="PPR" evidence="2">
    <location>
        <begin position="480"/>
        <end position="514"/>
    </location>
</feature>
<dbReference type="PROSITE" id="PS51375">
    <property type="entry name" value="PPR"/>
    <property type="match status" value="6"/>
</dbReference>
<name>A0AAP0DY51_9ASTR</name>
<dbReference type="SUPFAM" id="SSF48452">
    <property type="entry name" value="TPR-like"/>
    <property type="match status" value="1"/>
</dbReference>
<reference evidence="3 4" key="1">
    <citation type="submission" date="2024-04" db="EMBL/GenBank/DDBJ databases">
        <title>The reference genome of an endangered Asteraceae, Deinandra increscens subsp. villosa, native to the Central Coast of California.</title>
        <authorList>
            <person name="Guilliams M."/>
            <person name="Hasenstab-Lehman K."/>
            <person name="Meyer R."/>
            <person name="Mcevoy S."/>
        </authorList>
    </citation>
    <scope>NUCLEOTIDE SEQUENCE [LARGE SCALE GENOMIC DNA]</scope>
    <source>
        <tissue evidence="3">Leaf</tissue>
    </source>
</reference>
<evidence type="ECO:0000256" key="2">
    <source>
        <dbReference type="PROSITE-ProRule" id="PRU00708"/>
    </source>
</evidence>
<evidence type="ECO:0000313" key="4">
    <source>
        <dbReference type="Proteomes" id="UP001408789"/>
    </source>
</evidence>
<comment type="caution">
    <text evidence="3">The sequence shown here is derived from an EMBL/GenBank/DDBJ whole genome shotgun (WGS) entry which is preliminary data.</text>
</comment>
<feature type="repeat" description="PPR" evidence="2">
    <location>
        <begin position="317"/>
        <end position="347"/>
    </location>
</feature>
<evidence type="ECO:0008006" key="5">
    <source>
        <dbReference type="Google" id="ProtNLM"/>
    </source>
</evidence>
<keyword evidence="4" id="KW-1185">Reference proteome</keyword>
<dbReference type="PANTHER" id="PTHR47926">
    <property type="entry name" value="PENTATRICOPEPTIDE REPEAT-CONTAINING PROTEIN"/>
    <property type="match status" value="1"/>
</dbReference>
<evidence type="ECO:0000313" key="3">
    <source>
        <dbReference type="EMBL" id="KAK9079283.1"/>
    </source>
</evidence>
<dbReference type="FunFam" id="1.25.40.10:FF:000090">
    <property type="entry name" value="Pentatricopeptide repeat-containing protein, chloroplastic"/>
    <property type="match status" value="1"/>
</dbReference>
<dbReference type="Pfam" id="PF01535">
    <property type="entry name" value="PPR"/>
    <property type="match status" value="3"/>
</dbReference>
<feature type="repeat" description="PPR" evidence="2">
    <location>
        <begin position="515"/>
        <end position="549"/>
    </location>
</feature>
<dbReference type="SUPFAM" id="SSF54928">
    <property type="entry name" value="RNA-binding domain, RBD"/>
    <property type="match status" value="1"/>
</dbReference>
<feature type="repeat" description="PPR" evidence="2">
    <location>
        <begin position="348"/>
        <end position="382"/>
    </location>
</feature>
<dbReference type="Gene3D" id="1.25.40.10">
    <property type="entry name" value="Tetratricopeptide repeat domain"/>
    <property type="match status" value="3"/>
</dbReference>
<keyword evidence="1" id="KW-0677">Repeat</keyword>
<feature type="repeat" description="PPR" evidence="2">
    <location>
        <begin position="617"/>
        <end position="651"/>
    </location>
</feature>
<organism evidence="3 4">
    <name type="scientific">Deinandra increscens subsp. villosa</name>
    <dbReference type="NCBI Taxonomy" id="3103831"/>
    <lineage>
        <taxon>Eukaryota</taxon>
        <taxon>Viridiplantae</taxon>
        <taxon>Streptophyta</taxon>
        <taxon>Embryophyta</taxon>
        <taxon>Tracheophyta</taxon>
        <taxon>Spermatophyta</taxon>
        <taxon>Magnoliopsida</taxon>
        <taxon>eudicotyledons</taxon>
        <taxon>Gunneridae</taxon>
        <taxon>Pentapetalae</taxon>
        <taxon>asterids</taxon>
        <taxon>campanulids</taxon>
        <taxon>Asterales</taxon>
        <taxon>Asteraceae</taxon>
        <taxon>Asteroideae</taxon>
        <taxon>Heliantheae alliance</taxon>
        <taxon>Madieae</taxon>
        <taxon>Madiinae</taxon>
        <taxon>Deinandra</taxon>
    </lineage>
</organism>
<feature type="repeat" description="PPR" evidence="2">
    <location>
        <begin position="246"/>
        <end position="281"/>
    </location>
</feature>
<protein>
    <recommendedName>
        <fullName evidence="5">Pentatricopeptide repeat-containing protein</fullName>
    </recommendedName>
</protein>
<evidence type="ECO:0000256" key="1">
    <source>
        <dbReference type="ARBA" id="ARBA00022737"/>
    </source>
</evidence>
<dbReference type="NCBIfam" id="TIGR00756">
    <property type="entry name" value="PPR"/>
    <property type="match status" value="6"/>
</dbReference>
<dbReference type="GO" id="GO:0009451">
    <property type="term" value="P:RNA modification"/>
    <property type="evidence" value="ECO:0007669"/>
    <property type="project" value="InterPro"/>
</dbReference>
<dbReference type="Pfam" id="PF13041">
    <property type="entry name" value="PPR_2"/>
    <property type="match status" value="2"/>
</dbReference>
<dbReference type="InterPro" id="IPR046960">
    <property type="entry name" value="PPR_At4g14850-like_plant"/>
</dbReference>
<dbReference type="GO" id="GO:0003723">
    <property type="term" value="F:RNA binding"/>
    <property type="evidence" value="ECO:0007669"/>
    <property type="project" value="InterPro"/>
</dbReference>
<dbReference type="AlphaFoldDB" id="A0AAP0DY51"/>
<dbReference type="Proteomes" id="UP001408789">
    <property type="component" value="Unassembled WGS sequence"/>
</dbReference>
<dbReference type="Pfam" id="PF20431">
    <property type="entry name" value="E_motif"/>
    <property type="match status" value="1"/>
</dbReference>
<dbReference type="PANTHER" id="PTHR47926:SF472">
    <property type="entry name" value="REPEAT (PPR) SUPERFAMILY PROTEIN, PUTATIVE-RELATED"/>
    <property type="match status" value="1"/>
</dbReference>
<dbReference type="EMBL" id="JBCNJP010000003">
    <property type="protein sequence ID" value="KAK9079283.1"/>
    <property type="molecule type" value="Genomic_DNA"/>
</dbReference>
<dbReference type="InterPro" id="IPR002885">
    <property type="entry name" value="PPR_rpt"/>
</dbReference>
<gene>
    <name evidence="3" type="ORF">SSX86_000954</name>
</gene>
<dbReference type="InterPro" id="IPR035979">
    <property type="entry name" value="RBD_domain_sf"/>
</dbReference>
<dbReference type="InterPro" id="IPR011990">
    <property type="entry name" value="TPR-like_helical_dom_sf"/>
</dbReference>
<proteinExistence type="predicted"/>
<dbReference type="InterPro" id="IPR046848">
    <property type="entry name" value="E_motif"/>
</dbReference>
<sequence>MSLLHNAIRSSSSRFMRNAHPNQRIRSLLSASPSHRLFSTESAPPTSQSSATKPLFETPSAGLVYGKLSGITKNTLRSDVLSLLEDCNLSNDDLKVDYDQSYSPTGMMLQFSSRSAYDAALRAVTRKGRLYRLERVDRSNWDPIQPCGGKYVLLQGIPTNASFEDLERFLAGCEYDISNTRLFSRQGPSGPTRMALVRFFSPTAAMSAMIMKNRSFCFNNQISMHVLQCDEIVLARSLFDCTPCKDLVSWNSMIGGYSKGGFYDKCKELYFMMMGLEDVRPNEFTVISVLQACAQSNDLDLGMKVHRYVLDNGIKIDLPICNAFITMYAKCGSLEYAKQLFEEMSEKDEISYGSIISGYMLHGFVDKAMSLFRKMDKPGLSIWNAVISGQFQNRHYEAVVNLFREMQICGLKPDTVTLSNIFPTLSHLSNLKGGKEMHAYAIRKIYDKNIYVATAIIDTYAKLGFLKGAQIVFNLSKKKSVIIFTSLISAYSAHGEVKSALDLFDNMIKTGIQPDPVTFTSVLSACAHSGLVDEAWRIYNSMSKVYNIPPLMEHYACMVGVLSRALKLNEAMSFIKKMPIEPSARVWGALLNGASVSGDVDIGKFACDHLFKIEPENTGNYVIMANLYSQAGRWEEAEKVREMLNNNGLKKIAGCSWIETPGGMQSFVAKDVSNGKTEEIYSTLGGLFNLMKDERYAVSEEIHEESVCCL</sequence>